<evidence type="ECO:0000256" key="1">
    <source>
        <dbReference type="SAM" id="MobiDB-lite"/>
    </source>
</evidence>
<feature type="region of interest" description="Disordered" evidence="1">
    <location>
        <begin position="290"/>
        <end position="361"/>
    </location>
</feature>
<feature type="compositionally biased region" description="Basic and acidic residues" evidence="1">
    <location>
        <begin position="294"/>
        <end position="310"/>
    </location>
</feature>
<sequence>MAPSKETATNNNIDLRSSSNQQPSDDFEDDEHSLPIPELIEMLKNLAACNEKLYKWEQSTVKLEQIPADDPNKQQLNEIINFVNLKTGSTREKAIYLYQRLGRKCSQHGNYIGAAKAFERAASLLMDPTDQSEMNNADDKTIMETIQCLESAIHNYDAIHKYKHAGTLHYRCSRILRLLSDFSHSQVEQHHIKALEYFTKPDHELKQRKRIDGLKISCYSSSSTWARMISSNIRMMKTKNKNNMMNTTHHKMITRTNHHLIKFLHHHDDDEDYADDEDDDDDELVTLVESDVENDNHLVNHRYSNDESDHSKRRKTLSMNNDNNIPSNSIHTNSGLSLSPSSSLSKIFQSTSPKSTSFDFNPINESTAKPMLKNFLDQHLSQNQLENRRQDAPIPSAMIFNESLPSTPTTPSSLASRDSIPSLPVGGGQQQRKRQRSVSPIRKYHKENHSHRSESIYKQQKHHNLETTSQEYLHRHSHRSYSSYHHNSSKSSNHQRPDDDDYIGIRIESVKDLIKKLHNVTTTDIDAGRVDCRICDRYLGAVSSTLKNHIGNYVPVNTNIINRSLQCSNIIANQQQQHPPLASTINQIQWHKQPTDLDTTNNNRESEYQAQQQLYRSSAATVVVNPSGNVQPQSLPFSTTAAVPTCGFLSSSSPYFSL</sequence>
<protein>
    <submittedName>
        <fullName evidence="2">Uncharacterized protein</fullName>
    </submittedName>
</protein>
<dbReference type="AlphaFoldDB" id="A0A922L508"/>
<feature type="compositionally biased region" description="Low complexity" evidence="1">
    <location>
        <begin position="480"/>
        <end position="494"/>
    </location>
</feature>
<feature type="compositionally biased region" description="Low complexity" evidence="1">
    <location>
        <begin position="334"/>
        <end position="345"/>
    </location>
</feature>
<comment type="caution">
    <text evidence="2">The sequence shown here is derived from an EMBL/GenBank/DDBJ whole genome shotgun (WGS) entry which is preliminary data.</text>
</comment>
<gene>
    <name evidence="2" type="ORF">DERF_010436</name>
</gene>
<feature type="compositionally biased region" description="Polar residues" evidence="1">
    <location>
        <begin position="317"/>
        <end position="333"/>
    </location>
</feature>
<keyword evidence="3" id="KW-1185">Reference proteome</keyword>
<feature type="compositionally biased region" description="Polar residues" evidence="1">
    <location>
        <begin position="1"/>
        <end position="24"/>
    </location>
</feature>
<reference evidence="2" key="2">
    <citation type="journal article" date="2022" name="Res Sq">
        <title>Comparative Genomics Reveals Insights into the Divergent Evolution of Astigmatic Mites and Household Pest Adaptations.</title>
        <authorList>
            <person name="Xiong Q."/>
            <person name="Wan A.T.-Y."/>
            <person name="Liu X.-Y."/>
            <person name="Fung C.S.-H."/>
            <person name="Xiao X."/>
            <person name="Malainual N."/>
            <person name="Hou J."/>
            <person name="Wang L."/>
            <person name="Wang M."/>
            <person name="Yang K."/>
            <person name="Cui Y."/>
            <person name="Leung E."/>
            <person name="Nong W."/>
            <person name="Shin S.-K."/>
            <person name="Au S."/>
            <person name="Jeong K.Y."/>
            <person name="Chew F.T."/>
            <person name="Hui J."/>
            <person name="Leung T.F."/>
            <person name="Tungtrongchitr A."/>
            <person name="Zhong N."/>
            <person name="Liu Z."/>
            <person name="Tsui S."/>
        </authorList>
    </citation>
    <scope>NUCLEOTIDE SEQUENCE</scope>
    <source>
        <strain evidence="2">Derf</strain>
        <tissue evidence="2">Whole organism</tissue>
    </source>
</reference>
<name>A0A922L508_DERFA</name>
<evidence type="ECO:0000313" key="2">
    <source>
        <dbReference type="EMBL" id="KAH9512020.1"/>
    </source>
</evidence>
<feature type="compositionally biased region" description="Polar residues" evidence="1">
    <location>
        <begin position="346"/>
        <end position="361"/>
    </location>
</feature>
<dbReference type="Gene3D" id="1.25.40.10">
    <property type="entry name" value="Tetratricopeptide repeat domain"/>
    <property type="match status" value="1"/>
</dbReference>
<dbReference type="InterPro" id="IPR011990">
    <property type="entry name" value="TPR-like_helical_dom_sf"/>
</dbReference>
<reference evidence="2" key="1">
    <citation type="submission" date="2013-05" db="EMBL/GenBank/DDBJ databases">
        <authorList>
            <person name="Yim A.K.Y."/>
            <person name="Chan T.F."/>
            <person name="Ji K.M."/>
            <person name="Liu X.Y."/>
            <person name="Zhou J.W."/>
            <person name="Li R.Q."/>
            <person name="Yang K.Y."/>
            <person name="Li J."/>
            <person name="Li M."/>
            <person name="Law P.T.W."/>
            <person name="Wu Y.L."/>
            <person name="Cai Z.L."/>
            <person name="Qin H."/>
            <person name="Bao Y."/>
            <person name="Leung R.K.K."/>
            <person name="Ng P.K.S."/>
            <person name="Zou J."/>
            <person name="Zhong X.J."/>
            <person name="Ran P.X."/>
            <person name="Zhong N.S."/>
            <person name="Liu Z.G."/>
            <person name="Tsui S.K.W."/>
        </authorList>
    </citation>
    <scope>NUCLEOTIDE SEQUENCE</scope>
    <source>
        <strain evidence="2">Derf</strain>
        <tissue evidence="2">Whole organism</tissue>
    </source>
</reference>
<feature type="region of interest" description="Disordered" evidence="1">
    <location>
        <begin position="1"/>
        <end position="32"/>
    </location>
</feature>
<proteinExistence type="predicted"/>
<dbReference type="Proteomes" id="UP000790347">
    <property type="component" value="Unassembled WGS sequence"/>
</dbReference>
<evidence type="ECO:0000313" key="3">
    <source>
        <dbReference type="Proteomes" id="UP000790347"/>
    </source>
</evidence>
<organism evidence="2 3">
    <name type="scientific">Dermatophagoides farinae</name>
    <name type="common">American house dust mite</name>
    <dbReference type="NCBI Taxonomy" id="6954"/>
    <lineage>
        <taxon>Eukaryota</taxon>
        <taxon>Metazoa</taxon>
        <taxon>Ecdysozoa</taxon>
        <taxon>Arthropoda</taxon>
        <taxon>Chelicerata</taxon>
        <taxon>Arachnida</taxon>
        <taxon>Acari</taxon>
        <taxon>Acariformes</taxon>
        <taxon>Sarcoptiformes</taxon>
        <taxon>Astigmata</taxon>
        <taxon>Psoroptidia</taxon>
        <taxon>Analgoidea</taxon>
        <taxon>Pyroglyphidae</taxon>
        <taxon>Dermatophagoidinae</taxon>
        <taxon>Dermatophagoides</taxon>
    </lineage>
</organism>
<feature type="region of interest" description="Disordered" evidence="1">
    <location>
        <begin position="400"/>
        <end position="500"/>
    </location>
</feature>
<accession>A0A922L508</accession>
<feature type="compositionally biased region" description="Basic residues" evidence="1">
    <location>
        <begin position="431"/>
        <end position="449"/>
    </location>
</feature>
<dbReference type="EMBL" id="ASGP02000004">
    <property type="protein sequence ID" value="KAH9512020.1"/>
    <property type="molecule type" value="Genomic_DNA"/>
</dbReference>